<gene>
    <name evidence="1" type="ORF">SAMN03080617_02529</name>
</gene>
<evidence type="ECO:0000313" key="2">
    <source>
        <dbReference type="Proteomes" id="UP000198756"/>
    </source>
</evidence>
<dbReference type="OrthoDB" id="9798438at2"/>
<dbReference type="STRING" id="279824.SAMN03080617_02529"/>
<evidence type="ECO:0000313" key="1">
    <source>
        <dbReference type="EMBL" id="SDA81948.1"/>
    </source>
</evidence>
<accession>A0A1G5YGT3</accession>
<dbReference type="SUPFAM" id="SSF50998">
    <property type="entry name" value="Quinoprotein alcohol dehydrogenase-like"/>
    <property type="match status" value="1"/>
</dbReference>
<dbReference type="Proteomes" id="UP000198756">
    <property type="component" value="Unassembled WGS sequence"/>
</dbReference>
<dbReference type="AlphaFoldDB" id="A0A1G5YGT3"/>
<organism evidence="1 2">
    <name type="scientific">Algoriphagus alkaliphilus</name>
    <dbReference type="NCBI Taxonomy" id="279824"/>
    <lineage>
        <taxon>Bacteria</taxon>
        <taxon>Pseudomonadati</taxon>
        <taxon>Bacteroidota</taxon>
        <taxon>Cytophagia</taxon>
        <taxon>Cytophagales</taxon>
        <taxon>Cyclobacteriaceae</taxon>
        <taxon>Algoriphagus</taxon>
    </lineage>
</organism>
<proteinExistence type="predicted"/>
<dbReference type="PROSITE" id="PS51257">
    <property type="entry name" value="PROKAR_LIPOPROTEIN"/>
    <property type="match status" value="1"/>
</dbReference>
<keyword evidence="2" id="KW-1185">Reference proteome</keyword>
<dbReference type="EMBL" id="FMXE01000017">
    <property type="protein sequence ID" value="SDA81948.1"/>
    <property type="molecule type" value="Genomic_DNA"/>
</dbReference>
<dbReference type="RefSeq" id="WP_139183632.1">
    <property type="nucleotide sequence ID" value="NZ_FMXE01000017.1"/>
</dbReference>
<reference evidence="2" key="1">
    <citation type="submission" date="2016-10" db="EMBL/GenBank/DDBJ databases">
        <authorList>
            <person name="Varghese N."/>
            <person name="Submissions S."/>
        </authorList>
    </citation>
    <scope>NUCLEOTIDE SEQUENCE [LARGE SCALE GENOMIC DNA]</scope>
    <source>
        <strain evidence="2">DSM 22703</strain>
    </source>
</reference>
<dbReference type="InterPro" id="IPR011047">
    <property type="entry name" value="Quinoprotein_ADH-like_sf"/>
</dbReference>
<name>A0A1G5YGT3_9BACT</name>
<sequence>MKIITSIFSIVLIVMFSCGEKEKPAKAIGKVSITGMELQDGSKPSGRTQANFTWKHVFSNQVQLTFTEAGSGQSFEISLNPNDFSKPYTIELPYGSYQYLGTSTSESVSSTLPVTVSGQISVDASTESLLLNGKSEFGLFTFSKSNLAAAPKIINPQAGTLSSTNDFYYTYVKGDLLLKTELALTNGKSFRIVKPSKSFSQQQFQIANQASEAQDVFQPSNFIISAERLILEPNGYPSVLFPYRIMDLAAPFNETSGLQWVNGRLFSINDGGNSAEIQELNPQTGALIRTIKVNNASNVDWEDLAASTSHFFIGDFGNNIGNRTDLKVLKIPIVSLLNQTEVIAEVIEFSYPDQSDFSGSNANHNFDCEAMIFRENQLHLFSKNRGDGRTKHYTLAPNPGKQVASLQGSFDSKGLISGADISPDGKNVVLLGYENLGISSRVFLWSFAAISGATLSGQGNQFFLGSPAGLSQAEGVVIDSQMELTISGERISFSGLTVPPRLFKVDLAGIFTP</sequence>
<protein>
    <submittedName>
        <fullName evidence="1">Uncharacterized protein</fullName>
    </submittedName>
</protein>